<evidence type="ECO:0000313" key="1">
    <source>
        <dbReference type="EMBL" id="WHY85607.1"/>
    </source>
</evidence>
<dbReference type="Proteomes" id="UP001178288">
    <property type="component" value="Chromosome"/>
</dbReference>
<evidence type="ECO:0000313" key="2">
    <source>
        <dbReference type="Proteomes" id="UP001178288"/>
    </source>
</evidence>
<organism evidence="1 2">
    <name type="scientific">Neobacillus novalis</name>
    <dbReference type="NCBI Taxonomy" id="220687"/>
    <lineage>
        <taxon>Bacteria</taxon>
        <taxon>Bacillati</taxon>
        <taxon>Bacillota</taxon>
        <taxon>Bacilli</taxon>
        <taxon>Bacillales</taxon>
        <taxon>Bacillaceae</taxon>
        <taxon>Neobacillus</taxon>
    </lineage>
</organism>
<dbReference type="RefSeq" id="WP_066092322.1">
    <property type="nucleotide sequence ID" value="NZ_CP126114.1"/>
</dbReference>
<dbReference type="EMBL" id="CP126114">
    <property type="protein sequence ID" value="WHY85607.1"/>
    <property type="molecule type" value="Genomic_DNA"/>
</dbReference>
<gene>
    <name evidence="1" type="ORF">QNH39_23845</name>
</gene>
<keyword evidence="2" id="KW-1185">Reference proteome</keyword>
<sequence length="155" mass="17960">MEIRDLFIDIPLVSQINNKVIATLSDQEMVAIARDLTVRMNIGLWDAMTPIQAKQDWTAYYQELYFPDALTESQQRTYQSTDDVNSYKYEAKSFENESVQRENDCFIYTGELHDSLTDSGGKETTYISLYRVWIALDSETQSFKVKKSLGVDIKR</sequence>
<dbReference type="AlphaFoldDB" id="A0AA95MLY5"/>
<accession>A0AA95MLY5</accession>
<dbReference type="KEGG" id="nnv:QNH39_23845"/>
<reference evidence="1" key="1">
    <citation type="submission" date="2023-05" db="EMBL/GenBank/DDBJ databases">
        <title>Comparative genomics of Bacillaceae isolates and their secondary metabolite potential.</title>
        <authorList>
            <person name="Song L."/>
            <person name="Nielsen L.J."/>
            <person name="Mohite O."/>
            <person name="Xu X."/>
            <person name="Weber T."/>
            <person name="Kovacs A.T."/>
        </authorList>
    </citation>
    <scope>NUCLEOTIDE SEQUENCE</scope>
    <source>
        <strain evidence="1">XLM17</strain>
    </source>
</reference>
<protein>
    <submittedName>
        <fullName evidence="1">Uncharacterized protein</fullName>
    </submittedName>
</protein>
<proteinExistence type="predicted"/>
<name>A0AA95MLY5_9BACI</name>